<accession>A0ABU2SDR3</accession>
<comment type="caution">
    <text evidence="1">The sequence shown here is derived from an EMBL/GenBank/DDBJ whole genome shotgun (WGS) entry which is preliminary data.</text>
</comment>
<protein>
    <submittedName>
        <fullName evidence="1">Uncharacterized protein</fullName>
    </submittedName>
</protein>
<dbReference type="EMBL" id="JAVREV010000020">
    <property type="protein sequence ID" value="MDT0446554.1"/>
    <property type="molecule type" value="Genomic_DNA"/>
</dbReference>
<gene>
    <name evidence="1" type="ORF">RM779_28735</name>
</gene>
<evidence type="ECO:0000313" key="1">
    <source>
        <dbReference type="EMBL" id="MDT0446554.1"/>
    </source>
</evidence>
<sequence length="75" mass="8292">MTTPDLSADWLTTWQHEITAMLQQTLARFETAYGYPPGDNDVLVADDQSRATAARLEDATVPADLLTFYSSIAEL</sequence>
<dbReference type="RefSeq" id="WP_311620705.1">
    <property type="nucleotide sequence ID" value="NZ_JAVREV010000020.1"/>
</dbReference>
<dbReference type="Proteomes" id="UP001183615">
    <property type="component" value="Unassembled WGS sequence"/>
</dbReference>
<reference evidence="2" key="1">
    <citation type="submission" date="2023-07" db="EMBL/GenBank/DDBJ databases">
        <title>30 novel species of actinomycetes from the DSMZ collection.</title>
        <authorList>
            <person name="Nouioui I."/>
        </authorList>
    </citation>
    <scope>NUCLEOTIDE SEQUENCE [LARGE SCALE GENOMIC DNA]</scope>
    <source>
        <strain evidence="2">DSM 41886</strain>
    </source>
</reference>
<name>A0ABU2SDR3_9ACTN</name>
<organism evidence="1 2">
    <name type="scientific">Streptomyces johnsoniae</name>
    <dbReference type="NCBI Taxonomy" id="3075532"/>
    <lineage>
        <taxon>Bacteria</taxon>
        <taxon>Bacillati</taxon>
        <taxon>Actinomycetota</taxon>
        <taxon>Actinomycetes</taxon>
        <taxon>Kitasatosporales</taxon>
        <taxon>Streptomycetaceae</taxon>
        <taxon>Streptomyces</taxon>
    </lineage>
</organism>
<keyword evidence="2" id="KW-1185">Reference proteome</keyword>
<proteinExistence type="predicted"/>
<evidence type="ECO:0000313" key="2">
    <source>
        <dbReference type="Proteomes" id="UP001183615"/>
    </source>
</evidence>